<protein>
    <recommendedName>
        <fullName evidence="2">Enoyl reductase (ER) domain-containing protein</fullName>
    </recommendedName>
</protein>
<dbReference type="InterPro" id="IPR020843">
    <property type="entry name" value="ER"/>
</dbReference>
<dbReference type="PANTHER" id="PTHR43205:SF7">
    <property type="entry name" value="PROSTAGLANDIN REDUCTASE 1"/>
    <property type="match status" value="1"/>
</dbReference>
<dbReference type="InterPro" id="IPR045010">
    <property type="entry name" value="MDR_fam"/>
</dbReference>
<keyword evidence="4" id="KW-1185">Reference proteome</keyword>
<dbReference type="Pfam" id="PF00107">
    <property type="entry name" value="ADH_zinc_N"/>
    <property type="match status" value="1"/>
</dbReference>
<comment type="caution">
    <text evidence="3">The sequence shown here is derived from an EMBL/GenBank/DDBJ whole genome shotgun (WGS) entry which is preliminary data.</text>
</comment>
<name>A0A9W7FHT0_9STRA</name>
<reference evidence="3" key="1">
    <citation type="submission" date="2022-07" db="EMBL/GenBank/DDBJ databases">
        <title>Genome analysis of Parmales, a sister group of diatoms, reveals the evolutionary specialization of diatoms from phago-mixotrophs to photoautotrophs.</title>
        <authorList>
            <person name="Ban H."/>
            <person name="Sato S."/>
            <person name="Yoshikawa S."/>
            <person name="Kazumasa Y."/>
            <person name="Nakamura Y."/>
            <person name="Ichinomiya M."/>
            <person name="Saitoh K."/>
            <person name="Sato N."/>
            <person name="Blanc-Mathieu R."/>
            <person name="Endo H."/>
            <person name="Kuwata A."/>
            <person name="Ogata H."/>
        </authorList>
    </citation>
    <scope>NUCLEOTIDE SEQUENCE</scope>
</reference>
<dbReference type="PANTHER" id="PTHR43205">
    <property type="entry name" value="PROSTAGLANDIN REDUCTASE"/>
    <property type="match status" value="1"/>
</dbReference>
<dbReference type="SMART" id="SM00829">
    <property type="entry name" value="PKS_ER"/>
    <property type="match status" value="1"/>
</dbReference>
<dbReference type="InterPro" id="IPR036291">
    <property type="entry name" value="NAD(P)-bd_dom_sf"/>
</dbReference>
<evidence type="ECO:0000313" key="4">
    <source>
        <dbReference type="Proteomes" id="UP001165082"/>
    </source>
</evidence>
<dbReference type="InterPro" id="IPR041694">
    <property type="entry name" value="ADH_N_2"/>
</dbReference>
<dbReference type="InterPro" id="IPR013149">
    <property type="entry name" value="ADH-like_C"/>
</dbReference>
<sequence>MSFAQTLSLARPIPSGIPSADDFSVSTAETILNSTDIPEGSVLVKLTALSADPYMRSGVKTGKAGDVIRGFVTGTIVESNGNSSWSVGDTFGAHLPFTSIQVVDPAKTAFGMWPLKNFLTEQNIQLGLGLFGMPGSTAYGGLIDILQPLQGETIFISAASGAVGSLVGLLAKKMYNCRVIGSAGGPEKCKVLLDLGYFDAALDYKQHSTADSLTESLKKAAPDGIDMYFENVGGIHFDAAFRSLRTKGRIAICGCISQYNKGADEPSGNTIDISAMIYTQQRIQGFLCGEYLKGAKLNFFEDIARLYSSGQIKLPSDTVFNGIESWPEGFASLFTGKKMGKVVVKLS</sequence>
<dbReference type="GO" id="GO:0016628">
    <property type="term" value="F:oxidoreductase activity, acting on the CH-CH group of donors, NAD or NADP as acceptor"/>
    <property type="evidence" value="ECO:0007669"/>
    <property type="project" value="InterPro"/>
</dbReference>
<dbReference type="FunFam" id="3.40.50.720:FF:000121">
    <property type="entry name" value="Prostaglandin reductase 2"/>
    <property type="match status" value="1"/>
</dbReference>
<gene>
    <name evidence="3" type="ORF">TrRE_jg1898</name>
</gene>
<organism evidence="3 4">
    <name type="scientific">Triparma retinervis</name>
    <dbReference type="NCBI Taxonomy" id="2557542"/>
    <lineage>
        <taxon>Eukaryota</taxon>
        <taxon>Sar</taxon>
        <taxon>Stramenopiles</taxon>
        <taxon>Ochrophyta</taxon>
        <taxon>Bolidophyceae</taxon>
        <taxon>Parmales</taxon>
        <taxon>Triparmaceae</taxon>
        <taxon>Triparma</taxon>
    </lineage>
</organism>
<keyword evidence="1" id="KW-0560">Oxidoreductase</keyword>
<dbReference type="Proteomes" id="UP001165082">
    <property type="component" value="Unassembled WGS sequence"/>
</dbReference>
<evidence type="ECO:0000259" key="2">
    <source>
        <dbReference type="SMART" id="SM00829"/>
    </source>
</evidence>
<dbReference type="CDD" id="cd05288">
    <property type="entry name" value="PGDH"/>
    <property type="match status" value="1"/>
</dbReference>
<dbReference type="SUPFAM" id="SSF51735">
    <property type="entry name" value="NAD(P)-binding Rossmann-fold domains"/>
    <property type="match status" value="1"/>
</dbReference>
<dbReference type="AlphaFoldDB" id="A0A9W7FHT0"/>
<dbReference type="OrthoDB" id="9992527at2759"/>
<evidence type="ECO:0000313" key="3">
    <source>
        <dbReference type="EMBL" id="GMI12355.1"/>
    </source>
</evidence>
<dbReference type="Pfam" id="PF16884">
    <property type="entry name" value="ADH_N_2"/>
    <property type="match status" value="1"/>
</dbReference>
<dbReference type="EMBL" id="BRXZ01000472">
    <property type="protein sequence ID" value="GMI12355.1"/>
    <property type="molecule type" value="Genomic_DNA"/>
</dbReference>
<dbReference type="InterPro" id="IPR011032">
    <property type="entry name" value="GroES-like_sf"/>
</dbReference>
<dbReference type="Gene3D" id="3.40.50.720">
    <property type="entry name" value="NAD(P)-binding Rossmann-like Domain"/>
    <property type="match status" value="1"/>
</dbReference>
<evidence type="ECO:0000256" key="1">
    <source>
        <dbReference type="ARBA" id="ARBA00023002"/>
    </source>
</evidence>
<proteinExistence type="predicted"/>
<accession>A0A9W7FHT0</accession>
<dbReference type="SUPFAM" id="SSF50129">
    <property type="entry name" value="GroES-like"/>
    <property type="match status" value="1"/>
</dbReference>
<dbReference type="Gene3D" id="3.90.180.10">
    <property type="entry name" value="Medium-chain alcohol dehydrogenases, catalytic domain"/>
    <property type="match status" value="1"/>
</dbReference>
<feature type="domain" description="Enoyl reductase (ER)" evidence="2">
    <location>
        <begin position="2"/>
        <end position="344"/>
    </location>
</feature>